<dbReference type="GO" id="GO:0031966">
    <property type="term" value="C:mitochondrial membrane"/>
    <property type="evidence" value="ECO:0007669"/>
    <property type="project" value="UniProtKB-SubCell"/>
</dbReference>
<dbReference type="PANTHER" id="PTHR28074:SF1">
    <property type="entry name" value="ATP SYNTHASE SUBUNIT K, MITOCHONDRIAL"/>
    <property type="match status" value="1"/>
</dbReference>
<organism evidence="4 5">
    <name type="scientific">Lachancea fermentati</name>
    <name type="common">Zygosaccharomyces fermentati</name>
    <dbReference type="NCBI Taxonomy" id="4955"/>
    <lineage>
        <taxon>Eukaryota</taxon>
        <taxon>Fungi</taxon>
        <taxon>Dikarya</taxon>
        <taxon>Ascomycota</taxon>
        <taxon>Saccharomycotina</taxon>
        <taxon>Saccharomycetes</taxon>
        <taxon>Saccharomycetales</taxon>
        <taxon>Saccharomycetaceae</taxon>
        <taxon>Lachancea</taxon>
    </lineage>
</organism>
<keyword evidence="5" id="KW-1185">Reference proteome</keyword>
<evidence type="ECO:0000313" key="4">
    <source>
        <dbReference type="EMBL" id="SCW00647.1"/>
    </source>
</evidence>
<proteinExistence type="predicted"/>
<dbReference type="EMBL" id="LT598485">
    <property type="protein sequence ID" value="SCW00647.1"/>
    <property type="molecule type" value="Genomic_DNA"/>
</dbReference>
<dbReference type="OMA" id="FQPHQLA"/>
<comment type="subcellular location">
    <subcellularLocation>
        <location evidence="1">Mitochondrion membrane</location>
    </subcellularLocation>
</comment>
<accession>A0A1G4MA21</accession>
<dbReference type="STRING" id="4955.A0A1G4MA21"/>
<evidence type="ECO:0000256" key="3">
    <source>
        <dbReference type="ARBA" id="ARBA00023136"/>
    </source>
</evidence>
<name>A0A1G4MA21_LACFM</name>
<dbReference type="InterPro" id="IPR021278">
    <property type="entry name" value="ATP19"/>
</dbReference>
<dbReference type="GO" id="GO:0015986">
    <property type="term" value="P:proton motive force-driven ATP synthesis"/>
    <property type="evidence" value="ECO:0007669"/>
    <property type="project" value="TreeGrafter"/>
</dbReference>
<dbReference type="Proteomes" id="UP000190831">
    <property type="component" value="Chromosome C"/>
</dbReference>
<keyword evidence="2" id="KW-0496">Mitochondrion</keyword>
<sequence length="68" mass="7458">MGAAYHILGRTVQPYQLSLATISAVVFLALPNPFSSSAPKQPEIKASSEEEEKFIADYLKKHTAAEKH</sequence>
<evidence type="ECO:0000313" key="5">
    <source>
        <dbReference type="Proteomes" id="UP000190831"/>
    </source>
</evidence>
<evidence type="ECO:0000256" key="2">
    <source>
        <dbReference type="ARBA" id="ARBA00023128"/>
    </source>
</evidence>
<reference evidence="4 5" key="1">
    <citation type="submission" date="2016-03" db="EMBL/GenBank/DDBJ databases">
        <authorList>
            <person name="Devillers H."/>
        </authorList>
    </citation>
    <scope>NUCLEOTIDE SEQUENCE [LARGE SCALE GENOMIC DNA]</scope>
    <source>
        <strain evidence="4">CBS 6772</strain>
    </source>
</reference>
<dbReference type="AlphaFoldDB" id="A0A1G4MA21"/>
<dbReference type="OrthoDB" id="2094445at2759"/>
<keyword evidence="3" id="KW-0472">Membrane</keyword>
<dbReference type="Pfam" id="PF11022">
    <property type="entry name" value="ATP19"/>
    <property type="match status" value="1"/>
</dbReference>
<dbReference type="PANTHER" id="PTHR28074">
    <property type="entry name" value="ATP SYNTHASE SUBUNIT K, MITOCHONDRIAL"/>
    <property type="match status" value="1"/>
</dbReference>
<protein>
    <submittedName>
        <fullName evidence="4">LAFE_0C08834g1_1</fullName>
    </submittedName>
</protein>
<evidence type="ECO:0000256" key="1">
    <source>
        <dbReference type="ARBA" id="ARBA00004325"/>
    </source>
</evidence>
<gene>
    <name evidence="4" type="ORF">LAFE_0C08834G</name>
</gene>